<sequence>MSYTKDWRECKEEVQLLLSFLLLSGQHLILFA</sequence>
<proteinExistence type="predicted"/>
<organism evidence="1 2">
    <name type="scientific">Elaeophora elaphi</name>
    <dbReference type="NCBI Taxonomy" id="1147741"/>
    <lineage>
        <taxon>Eukaryota</taxon>
        <taxon>Metazoa</taxon>
        <taxon>Ecdysozoa</taxon>
        <taxon>Nematoda</taxon>
        <taxon>Chromadorea</taxon>
        <taxon>Rhabditida</taxon>
        <taxon>Spirurina</taxon>
        <taxon>Spiruromorpha</taxon>
        <taxon>Filarioidea</taxon>
        <taxon>Onchocercidae</taxon>
        <taxon>Elaeophora</taxon>
    </lineage>
</organism>
<protein>
    <submittedName>
        <fullName evidence="2">Uncharacterized protein</fullName>
    </submittedName>
</protein>
<reference evidence="2" key="1">
    <citation type="submission" date="2017-02" db="UniProtKB">
        <authorList>
            <consortium name="WormBaseParasite"/>
        </authorList>
    </citation>
    <scope>IDENTIFICATION</scope>
</reference>
<accession>A0A0R3S0U3</accession>
<evidence type="ECO:0000313" key="1">
    <source>
        <dbReference type="Proteomes" id="UP000050640"/>
    </source>
</evidence>
<evidence type="ECO:0000313" key="2">
    <source>
        <dbReference type="WBParaSite" id="EEL_0000826101-mRNA-1"/>
    </source>
</evidence>
<name>A0A0R3S0U3_9BILA</name>
<dbReference type="Proteomes" id="UP000050640">
    <property type="component" value="Unplaced"/>
</dbReference>
<dbReference type="WBParaSite" id="EEL_0000826101-mRNA-1">
    <property type="protein sequence ID" value="EEL_0000826101-mRNA-1"/>
    <property type="gene ID" value="EEL_0000826101"/>
</dbReference>
<dbReference type="AlphaFoldDB" id="A0A0R3S0U3"/>
<keyword evidence="1" id="KW-1185">Reference proteome</keyword>